<gene>
    <name evidence="4" type="ORF">FLAG1_11108</name>
</gene>
<evidence type="ECO:0000313" key="5">
    <source>
        <dbReference type="Proteomes" id="UP000037904"/>
    </source>
</evidence>
<dbReference type="InterPro" id="IPR000868">
    <property type="entry name" value="Isochorismatase-like_dom"/>
</dbReference>
<feature type="chain" id="PRO_5005835175" evidence="2">
    <location>
        <begin position="20"/>
        <end position="261"/>
    </location>
</feature>
<proteinExistence type="inferred from homology"/>
<name>A0A0M9EML8_FUSLA</name>
<dbReference type="Gene3D" id="3.40.50.850">
    <property type="entry name" value="Isochorismatase-like"/>
    <property type="match status" value="1"/>
</dbReference>
<dbReference type="SUPFAM" id="SSF52499">
    <property type="entry name" value="Isochorismatase-like hydrolases"/>
    <property type="match status" value="1"/>
</dbReference>
<dbReference type="GO" id="GO:0016787">
    <property type="term" value="F:hydrolase activity"/>
    <property type="evidence" value="ECO:0007669"/>
    <property type="project" value="UniProtKB-KW"/>
</dbReference>
<dbReference type="Proteomes" id="UP000037904">
    <property type="component" value="Unassembled WGS sequence"/>
</dbReference>
<dbReference type="AlphaFoldDB" id="A0A0M9EML8"/>
<evidence type="ECO:0000313" key="4">
    <source>
        <dbReference type="EMBL" id="KPA36143.1"/>
    </source>
</evidence>
<dbReference type="InterPro" id="IPR053152">
    <property type="entry name" value="Hydrolase_YcaC-like"/>
</dbReference>
<accession>A0A0M9EML8</accession>
<evidence type="ECO:0000256" key="1">
    <source>
        <dbReference type="ARBA" id="ARBA00006336"/>
    </source>
</evidence>
<reference evidence="4 5" key="1">
    <citation type="submission" date="2015-04" db="EMBL/GenBank/DDBJ databases">
        <title>The draft genome sequence of Fusarium langsethiae, a T-2/HT-2 mycotoxin producer.</title>
        <authorList>
            <person name="Lysoe E."/>
            <person name="Divon H.H."/>
            <person name="Terzi V."/>
            <person name="Orru L."/>
            <person name="Lamontanara A."/>
            <person name="Kolseth A.-K."/>
            <person name="Frandsen R.J."/>
            <person name="Nielsen K."/>
            <person name="Thrane U."/>
        </authorList>
    </citation>
    <scope>NUCLEOTIDE SEQUENCE [LARGE SCALE GENOMIC DNA]</scope>
    <source>
        <strain evidence="4 5">Fl201059</strain>
    </source>
</reference>
<dbReference type="PANTHER" id="PTHR43559:SF3">
    <property type="entry name" value="HYDROLASE YCAC-RELATED"/>
    <property type="match status" value="1"/>
</dbReference>
<evidence type="ECO:0000256" key="2">
    <source>
        <dbReference type="SAM" id="SignalP"/>
    </source>
</evidence>
<feature type="signal peptide" evidence="2">
    <location>
        <begin position="1"/>
        <end position="19"/>
    </location>
</feature>
<keyword evidence="5" id="KW-1185">Reference proteome</keyword>
<feature type="domain" description="Isochorismatase-like" evidence="3">
    <location>
        <begin position="52"/>
        <end position="203"/>
    </location>
</feature>
<comment type="caution">
    <text evidence="4">The sequence shown here is derived from an EMBL/GenBank/DDBJ whole genome shotgun (WGS) entry which is preliminary data.</text>
</comment>
<dbReference type="PANTHER" id="PTHR43559">
    <property type="entry name" value="HYDROLASE YCAC-RELATED"/>
    <property type="match status" value="1"/>
</dbReference>
<dbReference type="InterPro" id="IPR036380">
    <property type="entry name" value="Isochorismatase-like_sf"/>
</dbReference>
<dbReference type="OrthoDB" id="167809at2759"/>
<organism evidence="4 5">
    <name type="scientific">Fusarium langsethiae</name>
    <dbReference type="NCBI Taxonomy" id="179993"/>
    <lineage>
        <taxon>Eukaryota</taxon>
        <taxon>Fungi</taxon>
        <taxon>Dikarya</taxon>
        <taxon>Ascomycota</taxon>
        <taxon>Pezizomycotina</taxon>
        <taxon>Sordariomycetes</taxon>
        <taxon>Hypocreomycetidae</taxon>
        <taxon>Hypocreales</taxon>
        <taxon>Nectriaceae</taxon>
        <taxon>Fusarium</taxon>
    </lineage>
</organism>
<protein>
    <submittedName>
        <fullName evidence="4">Isochorismatase hydrolase</fullName>
    </submittedName>
</protein>
<dbReference type="Pfam" id="PF00857">
    <property type="entry name" value="Isochorismatase"/>
    <property type="match status" value="1"/>
</dbReference>
<keyword evidence="4" id="KW-0378">Hydrolase</keyword>
<evidence type="ECO:0000259" key="3">
    <source>
        <dbReference type="Pfam" id="PF00857"/>
    </source>
</evidence>
<sequence length="261" mass="28280">MFIAKLSLLACAFSTVVQSISINPPTHAARQVQAQAPQDDWVPWERIDRNDSAILIIDHQVGLFQLARDFDGTLFKQNVMAHAEMAKLFDIPVVLTSSAATGPNGPVIKELTDLLPDAPYIKRTGEVNAWDSPEFRAAVKATGKKQFIIAGIVTDVCTAFVGLSLRSEGYSVFANVEASGTTTELIRDTANLRMQAAGVHLMSSFAILADLMRDWRITSPAVSDVVHFVDKYLPAYGMLVRGHASALLQNGTVLPGADTLI</sequence>
<dbReference type="EMBL" id="JXCE01000739">
    <property type="protein sequence ID" value="KPA36143.1"/>
    <property type="molecule type" value="Genomic_DNA"/>
</dbReference>
<keyword evidence="2" id="KW-0732">Signal</keyword>
<comment type="similarity">
    <text evidence="1">Belongs to the isochorismatase family.</text>
</comment>